<keyword evidence="4 8" id="KW-0067">ATP-binding</keyword>
<evidence type="ECO:0000256" key="2">
    <source>
        <dbReference type="ARBA" id="ARBA00022741"/>
    </source>
</evidence>
<feature type="region of interest" description="Disordered" evidence="9">
    <location>
        <begin position="310"/>
        <end position="339"/>
    </location>
</feature>
<dbReference type="Gene3D" id="3.30.200.20">
    <property type="entry name" value="Phosphorylase Kinase, domain 1"/>
    <property type="match status" value="1"/>
</dbReference>
<dbReference type="PANTHER" id="PTHR11042">
    <property type="entry name" value="EUKARYOTIC TRANSLATION INITIATION FACTOR 2-ALPHA KINASE EIF2-ALPHA KINASE -RELATED"/>
    <property type="match status" value="1"/>
</dbReference>
<dbReference type="PROSITE" id="PS00108">
    <property type="entry name" value="PROTEIN_KINASE_ST"/>
    <property type="match status" value="1"/>
</dbReference>
<dbReference type="GO" id="GO:0005737">
    <property type="term" value="C:cytoplasm"/>
    <property type="evidence" value="ECO:0007669"/>
    <property type="project" value="TreeGrafter"/>
</dbReference>
<keyword evidence="2 8" id="KW-0547">Nucleotide-binding</keyword>
<dbReference type="InterPro" id="IPR000719">
    <property type="entry name" value="Prot_kinase_dom"/>
</dbReference>
<organism evidence="11 12">
    <name type="scientific">Cavenderia fasciculata</name>
    <name type="common">Slime mold</name>
    <name type="synonym">Dictyostelium fasciculatum</name>
    <dbReference type="NCBI Taxonomy" id="261658"/>
    <lineage>
        <taxon>Eukaryota</taxon>
        <taxon>Amoebozoa</taxon>
        <taxon>Evosea</taxon>
        <taxon>Eumycetozoa</taxon>
        <taxon>Dictyostelia</taxon>
        <taxon>Acytosteliales</taxon>
        <taxon>Cavenderiaceae</taxon>
        <taxon>Cavenderia</taxon>
    </lineage>
</organism>
<feature type="domain" description="Protein kinase" evidence="10">
    <location>
        <begin position="231"/>
        <end position="695"/>
    </location>
</feature>
<feature type="region of interest" description="Disordered" evidence="9">
    <location>
        <begin position="1"/>
        <end position="90"/>
    </location>
</feature>
<comment type="catalytic activity">
    <reaction evidence="6">
        <text>L-threonyl-[protein] + ATP = O-phospho-L-threonyl-[protein] + ADP + H(+)</text>
        <dbReference type="Rhea" id="RHEA:46608"/>
        <dbReference type="Rhea" id="RHEA-COMP:11060"/>
        <dbReference type="Rhea" id="RHEA-COMP:11605"/>
        <dbReference type="ChEBI" id="CHEBI:15378"/>
        <dbReference type="ChEBI" id="CHEBI:30013"/>
        <dbReference type="ChEBI" id="CHEBI:30616"/>
        <dbReference type="ChEBI" id="CHEBI:61977"/>
        <dbReference type="ChEBI" id="CHEBI:456216"/>
        <dbReference type="EC" id="2.7.11.1"/>
    </reaction>
</comment>
<dbReference type="InterPro" id="IPR050339">
    <property type="entry name" value="CC_SR_Kinase"/>
</dbReference>
<evidence type="ECO:0000256" key="5">
    <source>
        <dbReference type="ARBA" id="ARBA00037982"/>
    </source>
</evidence>
<feature type="compositionally biased region" description="Acidic residues" evidence="9">
    <location>
        <begin position="407"/>
        <end position="419"/>
    </location>
</feature>
<dbReference type="AlphaFoldDB" id="F4QBK7"/>
<dbReference type="InterPro" id="IPR017441">
    <property type="entry name" value="Protein_kinase_ATP_BS"/>
</dbReference>
<feature type="compositionally biased region" description="Polar residues" evidence="9">
    <location>
        <begin position="26"/>
        <end position="37"/>
    </location>
</feature>
<gene>
    <name evidence="11" type="ORF">DFA_10853</name>
</gene>
<dbReference type="RefSeq" id="XP_004351103.1">
    <property type="nucleotide sequence ID" value="XM_004351051.1"/>
</dbReference>
<comment type="catalytic activity">
    <reaction evidence="7">
        <text>L-seryl-[protein] + ATP = O-phospho-L-seryl-[protein] + ADP + H(+)</text>
        <dbReference type="Rhea" id="RHEA:17989"/>
        <dbReference type="Rhea" id="RHEA-COMP:9863"/>
        <dbReference type="Rhea" id="RHEA-COMP:11604"/>
        <dbReference type="ChEBI" id="CHEBI:15378"/>
        <dbReference type="ChEBI" id="CHEBI:29999"/>
        <dbReference type="ChEBI" id="CHEBI:30616"/>
        <dbReference type="ChEBI" id="CHEBI:83421"/>
        <dbReference type="ChEBI" id="CHEBI:456216"/>
        <dbReference type="EC" id="2.7.11.1"/>
    </reaction>
</comment>
<keyword evidence="3" id="KW-0418">Kinase</keyword>
<dbReference type="SUPFAM" id="SSF56112">
    <property type="entry name" value="Protein kinase-like (PK-like)"/>
    <property type="match status" value="1"/>
</dbReference>
<dbReference type="OrthoDB" id="1405469at2759"/>
<sequence length="770" mass="87658">MMYYTGQEEVDDDIVSHKQQQQQRQPLTSRITSLSSGSEDDEIETEPSLTETTADEDDDDSNSRDTNTANDETNRNRNELISSQQHLRGGGGGENYESIYTLIDSAKDILSEKKIMLKMILTDHIMNNGTQLDANRFSSFIRHVMSLELEGLSPAITQSKQFKQIFIDHYYRIFKQALKASNYDELLLPSNLLSIYNSSLFINQQQQQYLLNSPENPLFNKLNTARYQKEFIELNKLGSGGFGSVYLARNCLDNQNYAIKKVNFTINFMTSTGQGKVEKILREVKALAKLDHKNILRYYNAWIEFNTTPDHSGSSNLSSVEGSLETNATDDEESSLGKVEDFDDENSDLLFEDSSSHSSIVNDIFSFRSSNSNISISNNDQSSTNGYLDNSDESDQTDESSSSLEDSSADDSDESEEDTSFINFKKPNSPKGQIVPFNPHRLDVSQQYIPTLNNLAPTIYNPHINKLNNNQNNNSKIRYILYIQTQYCEGKTLREWIDTRDSNISIDTIYSIFKQIVTGLAHIHTNMIHRDLKPANIYLMRQKEKEDLKVIIGDFGLVKDLTIVDESRPENGKPNENQNYNDSFLEKSSNVIMLTNASVGVGTFSYSSPEIISGRPYSNKVDIYSLAIIFFELLYPFNTMSERSECIKNLKKGILPESFKIKFKYESELILKMMNIDPNERPSAEQLIKLYLPNILAQQRTTPPSPSPSLLTTPTLCNSKEIHCPHPTIDYNSMDKSTLIKLLCDRDRKINDLLREINDLNELARSENLR</sequence>
<keyword evidence="1" id="KW-0808">Transferase</keyword>
<dbReference type="SMART" id="SM00220">
    <property type="entry name" value="S_TKc"/>
    <property type="match status" value="1"/>
</dbReference>
<evidence type="ECO:0000256" key="4">
    <source>
        <dbReference type="ARBA" id="ARBA00022840"/>
    </source>
</evidence>
<evidence type="ECO:0000256" key="7">
    <source>
        <dbReference type="ARBA" id="ARBA00048679"/>
    </source>
</evidence>
<dbReference type="GO" id="GO:0004694">
    <property type="term" value="F:eukaryotic translation initiation factor 2alpha kinase activity"/>
    <property type="evidence" value="ECO:0007669"/>
    <property type="project" value="TreeGrafter"/>
</dbReference>
<dbReference type="PANTHER" id="PTHR11042:SF193">
    <property type="entry name" value="SERINE_THREONINE-PROTEIN KINASE DDB_G0268642-RELATED"/>
    <property type="match status" value="1"/>
</dbReference>
<dbReference type="GeneID" id="14866685"/>
<reference evidence="12" key="1">
    <citation type="journal article" date="2011" name="Genome Res.">
        <title>Phylogeny-wide analysis of social amoeba genomes highlights ancient origins for complex intercellular communication.</title>
        <authorList>
            <person name="Heidel A.J."/>
            <person name="Lawal H.M."/>
            <person name="Felder M."/>
            <person name="Schilde C."/>
            <person name="Helps N.R."/>
            <person name="Tunggal B."/>
            <person name="Rivero F."/>
            <person name="John U."/>
            <person name="Schleicher M."/>
            <person name="Eichinger L."/>
            <person name="Platzer M."/>
            <person name="Noegel A.A."/>
            <person name="Schaap P."/>
            <person name="Gloeckner G."/>
        </authorList>
    </citation>
    <scope>NUCLEOTIDE SEQUENCE [LARGE SCALE GENOMIC DNA]</scope>
    <source>
        <strain evidence="12">SH3</strain>
    </source>
</reference>
<dbReference type="InterPro" id="IPR011009">
    <property type="entry name" value="Kinase-like_dom_sf"/>
</dbReference>
<feature type="compositionally biased region" description="Low complexity" evidence="9">
    <location>
        <begin position="375"/>
        <end position="385"/>
    </location>
</feature>
<evidence type="ECO:0000256" key="6">
    <source>
        <dbReference type="ARBA" id="ARBA00047899"/>
    </source>
</evidence>
<dbReference type="KEGG" id="dfa:DFA_10853"/>
<evidence type="ECO:0000256" key="1">
    <source>
        <dbReference type="ARBA" id="ARBA00022679"/>
    </source>
</evidence>
<dbReference type="STRING" id="1054147.F4QBK7"/>
<dbReference type="GO" id="GO:0005634">
    <property type="term" value="C:nucleus"/>
    <property type="evidence" value="ECO:0007669"/>
    <property type="project" value="TreeGrafter"/>
</dbReference>
<accession>F4QBK7</accession>
<evidence type="ECO:0000256" key="3">
    <source>
        <dbReference type="ARBA" id="ARBA00022777"/>
    </source>
</evidence>
<name>F4QBK7_CACFS</name>
<feature type="region of interest" description="Disordered" evidence="9">
    <location>
        <begin position="375"/>
        <end position="434"/>
    </location>
</feature>
<feature type="compositionally biased region" description="Low complexity" evidence="9">
    <location>
        <begin position="312"/>
        <end position="325"/>
    </location>
</feature>
<dbReference type="PROSITE" id="PS50011">
    <property type="entry name" value="PROTEIN_KINASE_DOM"/>
    <property type="match status" value="1"/>
</dbReference>
<dbReference type="InterPro" id="IPR008271">
    <property type="entry name" value="Ser/Thr_kinase_AS"/>
</dbReference>
<proteinExistence type="inferred from homology"/>
<dbReference type="EMBL" id="GL883028">
    <property type="protein sequence ID" value="EGG14595.1"/>
    <property type="molecule type" value="Genomic_DNA"/>
</dbReference>
<evidence type="ECO:0000313" key="12">
    <source>
        <dbReference type="Proteomes" id="UP000007797"/>
    </source>
</evidence>
<feature type="binding site" evidence="8">
    <location>
        <position position="261"/>
    </location>
    <ligand>
        <name>ATP</name>
        <dbReference type="ChEBI" id="CHEBI:30616"/>
    </ligand>
</feature>
<evidence type="ECO:0000256" key="9">
    <source>
        <dbReference type="SAM" id="MobiDB-lite"/>
    </source>
</evidence>
<evidence type="ECO:0000259" key="10">
    <source>
        <dbReference type="PROSITE" id="PS50011"/>
    </source>
</evidence>
<dbReference type="CDD" id="cd13996">
    <property type="entry name" value="STKc_EIF2AK"/>
    <property type="match status" value="1"/>
</dbReference>
<dbReference type="OMA" id="YIQTQYC"/>
<dbReference type="Pfam" id="PF00069">
    <property type="entry name" value="Pkinase"/>
    <property type="match status" value="2"/>
</dbReference>
<protein>
    <recommendedName>
        <fullName evidence="10">Protein kinase domain-containing protein</fullName>
    </recommendedName>
</protein>
<evidence type="ECO:0000256" key="8">
    <source>
        <dbReference type="PROSITE-ProRule" id="PRU10141"/>
    </source>
</evidence>
<dbReference type="Gene3D" id="1.10.510.10">
    <property type="entry name" value="Transferase(Phosphotransferase) domain 1"/>
    <property type="match status" value="1"/>
</dbReference>
<dbReference type="GO" id="GO:0005524">
    <property type="term" value="F:ATP binding"/>
    <property type="evidence" value="ECO:0007669"/>
    <property type="project" value="UniProtKB-UniRule"/>
</dbReference>
<dbReference type="Proteomes" id="UP000007797">
    <property type="component" value="Unassembled WGS sequence"/>
</dbReference>
<keyword evidence="12" id="KW-1185">Reference proteome</keyword>
<comment type="similarity">
    <text evidence="5">Belongs to the protein kinase superfamily. Ser/Thr protein kinase family. GCN2 subfamily.</text>
</comment>
<dbReference type="PROSITE" id="PS00107">
    <property type="entry name" value="PROTEIN_KINASE_ATP"/>
    <property type="match status" value="1"/>
</dbReference>
<evidence type="ECO:0000313" key="11">
    <source>
        <dbReference type="EMBL" id="EGG14595.1"/>
    </source>
</evidence>